<dbReference type="InterPro" id="IPR002889">
    <property type="entry name" value="WSC_carb-bd"/>
</dbReference>
<dbReference type="OrthoDB" id="6155896at2759"/>
<gene>
    <name evidence="3" type="primary">LOC111105479</name>
</gene>
<accession>A0A8B8AYV8</accession>
<evidence type="ECO:0000313" key="2">
    <source>
        <dbReference type="Proteomes" id="UP000694844"/>
    </source>
</evidence>
<keyword evidence="2" id="KW-1185">Reference proteome</keyword>
<dbReference type="RefSeq" id="XP_022295504.1">
    <property type="nucleotide sequence ID" value="XM_022439796.1"/>
</dbReference>
<organism evidence="2 3">
    <name type="scientific">Crassostrea virginica</name>
    <name type="common">Eastern oyster</name>
    <dbReference type="NCBI Taxonomy" id="6565"/>
    <lineage>
        <taxon>Eukaryota</taxon>
        <taxon>Metazoa</taxon>
        <taxon>Spiralia</taxon>
        <taxon>Lophotrochozoa</taxon>
        <taxon>Mollusca</taxon>
        <taxon>Bivalvia</taxon>
        <taxon>Autobranchia</taxon>
        <taxon>Pteriomorphia</taxon>
        <taxon>Ostreida</taxon>
        <taxon>Ostreoidea</taxon>
        <taxon>Ostreidae</taxon>
        <taxon>Crassostrea</taxon>
    </lineage>
</organism>
<dbReference type="KEGG" id="cvn:111105479"/>
<name>A0A8B8AYV8_CRAVI</name>
<feature type="domain" description="WSC" evidence="1">
    <location>
        <begin position="1"/>
        <end position="85"/>
    </location>
</feature>
<reference evidence="2" key="1">
    <citation type="submission" date="2024-06" db="UniProtKB">
        <authorList>
            <consortium name="RefSeq"/>
        </authorList>
    </citation>
    <scope>NUCLEOTIDE SEQUENCE [LARGE SCALE GENOMIC DNA]</scope>
</reference>
<sequence length="224" mass="24874">MGCYALEDFIATSEIPQSEQCRFNCLKENARFVGLSADKCFCGDILNGSAVENMSSCNVTCPDTKPGSPYYCGGPGHLLSVYLTRAMQETLHSITRSYQSSLSLKVYGNKELTCKQLCSTEHAYYAVLTEEAECLCTNITYSNSTDQPEFNATMYNLANMITERRVAVIYTQNKFETTVGTICEIKRTPSIACLQMIHLARMGGLDLLAVVTGLKRVKWISTIR</sequence>
<protein>
    <submittedName>
        <fullName evidence="3">Uncharacterized protein LOC111105479</fullName>
    </submittedName>
</protein>
<reference evidence="3" key="2">
    <citation type="submission" date="2025-08" db="UniProtKB">
        <authorList>
            <consortium name="RefSeq"/>
        </authorList>
    </citation>
    <scope>IDENTIFICATION</scope>
    <source>
        <tissue evidence="3">Whole sample</tissue>
    </source>
</reference>
<dbReference type="Pfam" id="PF01822">
    <property type="entry name" value="WSC"/>
    <property type="match status" value="1"/>
</dbReference>
<evidence type="ECO:0000313" key="3">
    <source>
        <dbReference type="RefSeq" id="XP_022295504.1"/>
    </source>
</evidence>
<dbReference type="GeneID" id="111105479"/>
<dbReference type="PROSITE" id="PS51212">
    <property type="entry name" value="WSC"/>
    <property type="match status" value="1"/>
</dbReference>
<dbReference type="Proteomes" id="UP000694844">
    <property type="component" value="Chromosome 1"/>
</dbReference>
<dbReference type="AlphaFoldDB" id="A0A8B8AYV8"/>
<proteinExistence type="predicted"/>
<evidence type="ECO:0000259" key="1">
    <source>
        <dbReference type="PROSITE" id="PS51212"/>
    </source>
</evidence>